<organism evidence="1 2">
    <name type="scientific">Bernardetia litoralis (strain ATCC 23117 / DSM 6794 / NBRC 15988 / NCIMB 1366 / Fx l1 / Sio-4)</name>
    <name type="common">Flexibacter litoralis</name>
    <dbReference type="NCBI Taxonomy" id="880071"/>
    <lineage>
        <taxon>Bacteria</taxon>
        <taxon>Pseudomonadati</taxon>
        <taxon>Bacteroidota</taxon>
        <taxon>Cytophagia</taxon>
        <taxon>Cytophagales</taxon>
        <taxon>Bernardetiaceae</taxon>
        <taxon>Bernardetia</taxon>
    </lineage>
</organism>
<proteinExistence type="predicted"/>
<evidence type="ECO:0000313" key="1">
    <source>
        <dbReference type="EMBL" id="AFM02913.1"/>
    </source>
</evidence>
<name>I4AG28_BERLS</name>
<reference evidence="2" key="1">
    <citation type="submission" date="2012-06" db="EMBL/GenBank/DDBJ databases">
        <title>The complete genome of Flexibacter litoralis DSM 6794.</title>
        <authorList>
            <person name="Lucas S."/>
            <person name="Copeland A."/>
            <person name="Lapidus A."/>
            <person name="Glavina del Rio T."/>
            <person name="Dalin E."/>
            <person name="Tice H."/>
            <person name="Bruce D."/>
            <person name="Goodwin L."/>
            <person name="Pitluck S."/>
            <person name="Peters L."/>
            <person name="Ovchinnikova G."/>
            <person name="Lu M."/>
            <person name="Kyrpides N."/>
            <person name="Mavromatis K."/>
            <person name="Ivanova N."/>
            <person name="Brettin T."/>
            <person name="Detter J.C."/>
            <person name="Han C."/>
            <person name="Larimer F."/>
            <person name="Land M."/>
            <person name="Hauser L."/>
            <person name="Markowitz V."/>
            <person name="Cheng J.-F."/>
            <person name="Hugenholtz P."/>
            <person name="Woyke T."/>
            <person name="Wu D."/>
            <person name="Spring S."/>
            <person name="Lang E."/>
            <person name="Kopitz M."/>
            <person name="Brambilla E."/>
            <person name="Klenk H.-P."/>
            <person name="Eisen J.A."/>
        </authorList>
    </citation>
    <scope>NUCLEOTIDE SEQUENCE [LARGE SCALE GENOMIC DNA]</scope>
    <source>
        <strain evidence="2">ATCC 23117 / DSM 6794 / NBRC 15988 / NCIMB 1366 / Sio-4</strain>
    </source>
</reference>
<evidence type="ECO:0000313" key="2">
    <source>
        <dbReference type="Proteomes" id="UP000006054"/>
    </source>
</evidence>
<dbReference type="HOGENOM" id="CLU_3061781_0_0_10"/>
<dbReference type="AlphaFoldDB" id="I4AG28"/>
<sequence>MENINNFIGSPITNKESLKVQRYSSYTRINAQNHNFLVSFILLIAKYRLFFIL</sequence>
<dbReference type="STRING" id="880071.Fleli_0437"/>
<dbReference type="Proteomes" id="UP000006054">
    <property type="component" value="Chromosome"/>
</dbReference>
<accession>I4AG28</accession>
<protein>
    <submittedName>
        <fullName evidence="1">Uncharacterized protein</fullName>
    </submittedName>
</protein>
<dbReference type="KEGG" id="fli:Fleli_0437"/>
<gene>
    <name evidence="1" type="ordered locus">Fleli_0437</name>
</gene>
<dbReference type="EMBL" id="CP003345">
    <property type="protein sequence ID" value="AFM02913.1"/>
    <property type="molecule type" value="Genomic_DNA"/>
</dbReference>
<keyword evidence="2" id="KW-1185">Reference proteome</keyword>